<proteinExistence type="inferred from homology"/>
<evidence type="ECO:0000256" key="5">
    <source>
        <dbReference type="ARBA" id="ARBA00022807"/>
    </source>
</evidence>
<sequence>MAHVQPSGKFRTAHVGSWAFLAAVALAGVLAALLGAAGASANPSIREKRAQAQAILQQVQELDGEVGAAAERWNGANYRLGQLSRDLRSARADLLRAQEGVKVSQARIGARLRELYVNGEPASAVEVLLGAKSLTEIVDVLDAKNRIASQDSRIARDLRSYRERVALRRQQLAKARAQQAEIVRRRAAEKAAIESKLAERKRLLASVQGEVRRLLAQERVRQAELRRQAEIRLAQEQAAAAAAARQAAAAQARANAEAGANEVAPQAAADAVPPGGAAAAPDAQIPAPPPADAGKGAQVVAIAMQYLGVKYVWGAASPSVGFDCSGLTMYVFNQVGVSLPHYAAAQYAMGVPVSKADLQPGDLVFFRGLGHMGIYIGGGNMIHAPHTGDVVKITPLSDPYYVANWVGARRVL</sequence>
<reference evidence="9 10" key="1">
    <citation type="submission" date="2018-07" db="EMBL/GenBank/DDBJ databases">
        <title>High-quality-draft genome sequence of Gaiella occulta.</title>
        <authorList>
            <person name="Severino R."/>
            <person name="Froufe H.J.C."/>
            <person name="Rainey F.A."/>
            <person name="Barroso C."/>
            <person name="Albuquerque L."/>
            <person name="Lobo-Da-Cunha A."/>
            <person name="Da Costa M.S."/>
            <person name="Egas C."/>
        </authorList>
    </citation>
    <scope>NUCLEOTIDE SEQUENCE [LARGE SCALE GENOMIC DNA]</scope>
    <source>
        <strain evidence="9 10">F2-233</strain>
    </source>
</reference>
<keyword evidence="3" id="KW-0732">Signal</keyword>
<dbReference type="EMBL" id="QQZY01000007">
    <property type="protein sequence ID" value="RDI73677.1"/>
    <property type="molecule type" value="Genomic_DNA"/>
</dbReference>
<evidence type="ECO:0000259" key="8">
    <source>
        <dbReference type="PROSITE" id="PS51935"/>
    </source>
</evidence>
<reference evidence="10" key="2">
    <citation type="journal article" date="2019" name="MicrobiologyOpen">
        <title>High-quality draft genome sequence of Gaiella occulta isolated from a 150 meter deep mineral water borehole and comparison with the genome sequences of other deep-branching lineages of the phylum Actinobacteria.</title>
        <authorList>
            <person name="Severino R."/>
            <person name="Froufe H.J.C."/>
            <person name="Barroso C."/>
            <person name="Albuquerque L."/>
            <person name="Lobo-da-Cunha A."/>
            <person name="da Costa M.S."/>
            <person name="Egas C."/>
        </authorList>
    </citation>
    <scope>NUCLEOTIDE SEQUENCE [LARGE SCALE GENOMIC DNA]</scope>
    <source>
        <strain evidence="10">F2-233</strain>
    </source>
</reference>
<dbReference type="Proteomes" id="UP000254134">
    <property type="component" value="Unassembled WGS sequence"/>
</dbReference>
<evidence type="ECO:0000313" key="9">
    <source>
        <dbReference type="EMBL" id="RDI73677.1"/>
    </source>
</evidence>
<evidence type="ECO:0000256" key="7">
    <source>
        <dbReference type="SAM" id="MobiDB-lite"/>
    </source>
</evidence>
<comment type="caution">
    <text evidence="9">The sequence shown here is derived from an EMBL/GenBank/DDBJ whole genome shotgun (WGS) entry which is preliminary data.</text>
</comment>
<dbReference type="SUPFAM" id="SSF54001">
    <property type="entry name" value="Cysteine proteinases"/>
    <property type="match status" value="1"/>
</dbReference>
<evidence type="ECO:0000256" key="2">
    <source>
        <dbReference type="ARBA" id="ARBA00022670"/>
    </source>
</evidence>
<dbReference type="RefSeq" id="WP_114796996.1">
    <property type="nucleotide sequence ID" value="NZ_QQZY01000007.1"/>
</dbReference>
<evidence type="ECO:0000313" key="10">
    <source>
        <dbReference type="Proteomes" id="UP000254134"/>
    </source>
</evidence>
<evidence type="ECO:0000256" key="4">
    <source>
        <dbReference type="ARBA" id="ARBA00022801"/>
    </source>
</evidence>
<dbReference type="OrthoDB" id="5177647at2"/>
<keyword evidence="4" id="KW-0378">Hydrolase</keyword>
<dbReference type="AlphaFoldDB" id="A0A7M2YW52"/>
<dbReference type="GO" id="GO:0008234">
    <property type="term" value="F:cysteine-type peptidase activity"/>
    <property type="evidence" value="ECO:0007669"/>
    <property type="project" value="UniProtKB-KW"/>
</dbReference>
<feature type="region of interest" description="Disordered" evidence="7">
    <location>
        <begin position="265"/>
        <end position="291"/>
    </location>
</feature>
<dbReference type="PANTHER" id="PTHR47053">
    <property type="entry name" value="MUREIN DD-ENDOPEPTIDASE MEPH-RELATED"/>
    <property type="match status" value="1"/>
</dbReference>
<dbReference type="PROSITE" id="PS51935">
    <property type="entry name" value="NLPC_P60"/>
    <property type="match status" value="1"/>
</dbReference>
<evidence type="ECO:0000256" key="1">
    <source>
        <dbReference type="ARBA" id="ARBA00007074"/>
    </source>
</evidence>
<evidence type="ECO:0000256" key="6">
    <source>
        <dbReference type="SAM" id="Coils"/>
    </source>
</evidence>
<keyword evidence="2" id="KW-0645">Protease</keyword>
<comment type="similarity">
    <text evidence="1">Belongs to the peptidase C40 family.</text>
</comment>
<dbReference type="PANTHER" id="PTHR47053:SF1">
    <property type="entry name" value="MUREIN DD-ENDOPEPTIDASE MEPH-RELATED"/>
    <property type="match status" value="1"/>
</dbReference>
<accession>A0A7M2YW52</accession>
<keyword evidence="10" id="KW-1185">Reference proteome</keyword>
<organism evidence="9 10">
    <name type="scientific">Gaiella occulta</name>
    <dbReference type="NCBI Taxonomy" id="1002870"/>
    <lineage>
        <taxon>Bacteria</taxon>
        <taxon>Bacillati</taxon>
        <taxon>Actinomycetota</taxon>
        <taxon>Thermoleophilia</taxon>
        <taxon>Gaiellales</taxon>
        <taxon>Gaiellaceae</taxon>
        <taxon>Gaiella</taxon>
    </lineage>
</organism>
<dbReference type="InterPro" id="IPR057309">
    <property type="entry name" value="PcsB_CC"/>
</dbReference>
<keyword evidence="5" id="KW-0788">Thiol protease</keyword>
<dbReference type="Pfam" id="PF00877">
    <property type="entry name" value="NLPC_P60"/>
    <property type="match status" value="1"/>
</dbReference>
<feature type="domain" description="NlpC/P60" evidence="8">
    <location>
        <begin position="293"/>
        <end position="412"/>
    </location>
</feature>
<dbReference type="InterPro" id="IPR051202">
    <property type="entry name" value="Peptidase_C40"/>
</dbReference>
<gene>
    <name evidence="9" type="ORF">Gocc_2590</name>
</gene>
<dbReference type="Gene3D" id="3.90.1720.10">
    <property type="entry name" value="endopeptidase domain like (from Nostoc punctiforme)"/>
    <property type="match status" value="1"/>
</dbReference>
<dbReference type="InterPro" id="IPR000064">
    <property type="entry name" value="NLP_P60_dom"/>
</dbReference>
<keyword evidence="6" id="KW-0175">Coiled coil</keyword>
<feature type="compositionally biased region" description="Low complexity" evidence="7">
    <location>
        <begin position="265"/>
        <end position="285"/>
    </location>
</feature>
<dbReference type="Pfam" id="PF24568">
    <property type="entry name" value="CC_PcsB"/>
    <property type="match status" value="1"/>
</dbReference>
<evidence type="ECO:0000256" key="3">
    <source>
        <dbReference type="ARBA" id="ARBA00022729"/>
    </source>
</evidence>
<dbReference type="GO" id="GO:0006508">
    <property type="term" value="P:proteolysis"/>
    <property type="evidence" value="ECO:0007669"/>
    <property type="project" value="UniProtKB-KW"/>
</dbReference>
<dbReference type="InterPro" id="IPR038765">
    <property type="entry name" value="Papain-like_cys_pep_sf"/>
</dbReference>
<feature type="coiled-coil region" evidence="6">
    <location>
        <begin position="226"/>
        <end position="253"/>
    </location>
</feature>
<dbReference type="Gene3D" id="6.10.250.3150">
    <property type="match status" value="1"/>
</dbReference>
<name>A0A7M2YW52_9ACTN</name>
<protein>
    <submittedName>
        <fullName evidence="9">NlpC/P60 family</fullName>
    </submittedName>
</protein>